<evidence type="ECO:0000313" key="2">
    <source>
        <dbReference type="Proteomes" id="UP000838878"/>
    </source>
</evidence>
<gene>
    <name evidence="1" type="ORF">BINO364_LOCUS14234</name>
</gene>
<name>A0A8J9YE57_9NEOP</name>
<protein>
    <submittedName>
        <fullName evidence="1">Uncharacterized protein</fullName>
    </submittedName>
</protein>
<dbReference type="AlphaFoldDB" id="A0A8J9YE57"/>
<feature type="non-terminal residue" evidence="1">
    <location>
        <position position="173"/>
    </location>
</feature>
<dbReference type="Proteomes" id="UP000838878">
    <property type="component" value="Chromosome 7"/>
</dbReference>
<organism evidence="1 2">
    <name type="scientific">Brenthis ino</name>
    <name type="common">lesser marbled fritillary</name>
    <dbReference type="NCBI Taxonomy" id="405034"/>
    <lineage>
        <taxon>Eukaryota</taxon>
        <taxon>Metazoa</taxon>
        <taxon>Ecdysozoa</taxon>
        <taxon>Arthropoda</taxon>
        <taxon>Hexapoda</taxon>
        <taxon>Insecta</taxon>
        <taxon>Pterygota</taxon>
        <taxon>Neoptera</taxon>
        <taxon>Endopterygota</taxon>
        <taxon>Lepidoptera</taxon>
        <taxon>Glossata</taxon>
        <taxon>Ditrysia</taxon>
        <taxon>Papilionoidea</taxon>
        <taxon>Nymphalidae</taxon>
        <taxon>Heliconiinae</taxon>
        <taxon>Argynnini</taxon>
        <taxon>Brenthis</taxon>
    </lineage>
</organism>
<proteinExistence type="predicted"/>
<keyword evidence="2" id="KW-1185">Reference proteome</keyword>
<sequence>MDMDMCRQHLKNIVEKLLLFEKSPKEVEGKIIKDFFKIGERIFVELYYVGTCIKWDYTVIKKQKEVSDVVINVIKNQEWLQTFINIYPSLRIDLDLIGSAGDICKVRSGIEVLLKGFINIDAQFNRVLTNLEQLGEVDEFDRCLKIWRNTGHRPDFDSCDKQSAAPKNHWWWY</sequence>
<dbReference type="OrthoDB" id="7259436at2759"/>
<accession>A0A8J9YE57</accession>
<reference evidence="1" key="1">
    <citation type="submission" date="2021-12" db="EMBL/GenBank/DDBJ databases">
        <authorList>
            <person name="Martin H S."/>
        </authorList>
    </citation>
    <scope>NUCLEOTIDE SEQUENCE</scope>
</reference>
<evidence type="ECO:0000313" key="1">
    <source>
        <dbReference type="EMBL" id="CAH0729084.1"/>
    </source>
</evidence>
<dbReference type="EMBL" id="OV170227">
    <property type="protein sequence ID" value="CAH0729084.1"/>
    <property type="molecule type" value="Genomic_DNA"/>
</dbReference>